<dbReference type="SMART" id="SM00507">
    <property type="entry name" value="HNHc"/>
    <property type="match status" value="1"/>
</dbReference>
<dbReference type="InterPro" id="IPR043502">
    <property type="entry name" value="DNA/RNA_pol_sf"/>
</dbReference>
<dbReference type="PROSITE" id="PS50878">
    <property type="entry name" value="RT_POL"/>
    <property type="match status" value="1"/>
</dbReference>
<dbReference type="RefSeq" id="YP_007890105.1">
    <property type="nucleotide sequence ID" value="NC_021108.1"/>
</dbReference>
<name>M9P836_9CHLO</name>
<dbReference type="Pfam" id="PF01348">
    <property type="entry name" value="Intron_maturas2"/>
    <property type="match status" value="1"/>
</dbReference>
<dbReference type="GO" id="GO:0005739">
    <property type="term" value="C:mitochondrion"/>
    <property type="evidence" value="ECO:0007669"/>
    <property type="project" value="TreeGrafter"/>
</dbReference>
<keyword evidence="2" id="KW-0496">Mitochondrion</keyword>
<dbReference type="GO" id="GO:0003964">
    <property type="term" value="F:RNA-directed DNA polymerase activity"/>
    <property type="evidence" value="ECO:0007669"/>
    <property type="project" value="UniProtKB-KW"/>
</dbReference>
<dbReference type="EMBL" id="JX977845">
    <property type="protein sequence ID" value="AFY64375.1"/>
    <property type="molecule type" value="Genomic_DNA"/>
</dbReference>
<dbReference type="Pfam" id="PF00078">
    <property type="entry name" value="RVT_1"/>
    <property type="match status" value="1"/>
</dbReference>
<dbReference type="SUPFAM" id="SSF56672">
    <property type="entry name" value="DNA/RNA polymerases"/>
    <property type="match status" value="1"/>
</dbReference>
<keyword evidence="2" id="KW-0695">RNA-directed DNA polymerase</keyword>
<evidence type="ECO:0000259" key="1">
    <source>
        <dbReference type="PROSITE" id="PS50878"/>
    </source>
</evidence>
<dbReference type="PANTHER" id="PTHR33642">
    <property type="entry name" value="COX1/OXI3 INTRON 1 PROTEIN-RELATED"/>
    <property type="match status" value="1"/>
</dbReference>
<sequence>MPSTAVFISPCEMCYKTLSRHGSGNGAVLSGNESKLSEGGYHKNCLQVISSTDKFMNLIYSHTVPPWTLALLLLMGIVGIGSLPESEIYLYAAFLGNASQATLKTNGLQGPNLLDSERNGTLALPDGRKAQGKRSLVVSQKTEGEKANSGSNDAIIIPHRCDKLLDLLHDPNDIERRSKLIHYIADLNTLVLAYEMIKSNPGNMTKGTNRETLDGISLTYLHKTSRELLSGTYKFTPARRIYIPKPGKTEKRPLTIASPREKVVQKAIEIVLNIIYDPMFLPTSHGFRPKKSTHSALSLIDIQFKGAAWFIEADITKCFDSIKHNKLMHILNREIKCQKTLALIKSSLKAGHAEMGGLAQKAIIGTPQGSVLSPLLCNIYLHELDKYMYQLSNELDKGIKRRQNPAYTRLSLAISKTENLEEKKTLRQELRKIRAANLMDPNFTRVRYVRYADDFLISVIGPHSLATEIKDKVRQFLDNDLDLQMNEAKTSITSATRKKAFFLGTYIQWRQPMEKKVVMTKKGKPSRITARMALLAPMDKLIDKLVARQFLKWNPNGTTLRAKGLTRMVNLDHADIIAYYNAVIRGILTYYSFADNRSSLGSIVRYLHMSCARTIALKYKLRYMSKAYKKFGSLLTCPDKGVSLYKPNTLMRIRQFNLSNPVTLEMLERSWANKLTKSNLGLSCVICGKIPAQMHHVRKIKELKSRLHLDWFTLQMAAINRKQVPLCQEHHTKLHQNKLTFVERDLFEKGCKKRG</sequence>
<keyword evidence="2" id="KW-0808">Transferase</keyword>
<protein>
    <submittedName>
        <fullName evidence="2">Putative reverse transcriptase</fullName>
    </submittedName>
</protein>
<accession>M9P836</accession>
<dbReference type="InterPro" id="IPR000477">
    <property type="entry name" value="RT_dom"/>
</dbReference>
<organism evidence="2">
    <name type="scientific">Pleodorina starrii</name>
    <dbReference type="NCBI Taxonomy" id="330485"/>
    <lineage>
        <taxon>Eukaryota</taxon>
        <taxon>Viridiplantae</taxon>
        <taxon>Chlorophyta</taxon>
        <taxon>core chlorophytes</taxon>
        <taxon>Chlorophyceae</taxon>
        <taxon>CS clade</taxon>
        <taxon>Chlamydomonadales</taxon>
        <taxon>Volvocaceae</taxon>
        <taxon>Pleodorina</taxon>
    </lineage>
</organism>
<dbReference type="InterPro" id="IPR003615">
    <property type="entry name" value="HNH_nuc"/>
</dbReference>
<dbReference type="GeneID" id="15332174"/>
<dbReference type="PANTHER" id="PTHR33642:SF4">
    <property type="entry name" value="COX1_OXI3 INTRON 1 PROTEIN-RELATED"/>
    <property type="match status" value="1"/>
</dbReference>
<feature type="domain" description="Reverse transcriptase" evidence="1">
    <location>
        <begin position="224"/>
        <end position="507"/>
    </location>
</feature>
<reference evidence="2" key="1">
    <citation type="journal article" date="2013" name="Mol. Biol. Evol.">
        <title>Organelle genome complexity scales positively with organism size in volvocine green algae.</title>
        <authorList>
            <person name="Smith D.R."/>
            <person name="Hamaji T."/>
            <person name="Olson B.J."/>
            <person name="Durand P.M."/>
            <person name="Ferris P."/>
            <person name="Michod R.E."/>
            <person name="Featherston J."/>
            <person name="Nozaki H."/>
            <person name="Keeling P.J."/>
        </authorList>
    </citation>
    <scope>NUCLEOTIDE SEQUENCE</scope>
    <source>
        <strain evidence="2">NIES-1363</strain>
    </source>
</reference>
<gene>
    <name evidence="2" type="primary">orf755</name>
</gene>
<geneLocation type="mitochondrion" evidence="2"/>
<dbReference type="CDD" id="cd01651">
    <property type="entry name" value="RT_G2_intron"/>
    <property type="match status" value="1"/>
</dbReference>
<dbReference type="GO" id="GO:0006315">
    <property type="term" value="P:homing of group II introns"/>
    <property type="evidence" value="ECO:0007669"/>
    <property type="project" value="TreeGrafter"/>
</dbReference>
<keyword evidence="2" id="KW-0548">Nucleotidyltransferase</keyword>
<proteinExistence type="predicted"/>
<evidence type="ECO:0000313" key="2">
    <source>
        <dbReference type="EMBL" id="AFY64375.1"/>
    </source>
</evidence>
<dbReference type="AlphaFoldDB" id="M9P836"/>
<dbReference type="GO" id="GO:0090615">
    <property type="term" value="P:mitochondrial mRNA processing"/>
    <property type="evidence" value="ECO:0007669"/>
    <property type="project" value="TreeGrafter"/>
</dbReference>
<dbReference type="InterPro" id="IPR024937">
    <property type="entry name" value="Domain_X"/>
</dbReference>